<dbReference type="InterPro" id="IPR004046">
    <property type="entry name" value="GST_C"/>
</dbReference>
<dbReference type="GO" id="GO:0006749">
    <property type="term" value="P:glutathione metabolic process"/>
    <property type="evidence" value="ECO:0007669"/>
    <property type="project" value="TreeGrafter"/>
</dbReference>
<evidence type="ECO:0000259" key="1">
    <source>
        <dbReference type="PROSITE" id="PS50405"/>
    </source>
</evidence>
<accession>A0A8K0JY02</accession>
<dbReference type="OrthoDB" id="2309723at2759"/>
<dbReference type="Pfam" id="PF00043">
    <property type="entry name" value="GST_C"/>
    <property type="match status" value="1"/>
</dbReference>
<organism evidence="2 3">
    <name type="scientific">Ladona fulva</name>
    <name type="common">Scarce chaser dragonfly</name>
    <name type="synonym">Libellula fulva</name>
    <dbReference type="NCBI Taxonomy" id="123851"/>
    <lineage>
        <taxon>Eukaryota</taxon>
        <taxon>Metazoa</taxon>
        <taxon>Ecdysozoa</taxon>
        <taxon>Arthropoda</taxon>
        <taxon>Hexapoda</taxon>
        <taxon>Insecta</taxon>
        <taxon>Pterygota</taxon>
        <taxon>Palaeoptera</taxon>
        <taxon>Odonata</taxon>
        <taxon>Epiprocta</taxon>
        <taxon>Anisoptera</taxon>
        <taxon>Libelluloidea</taxon>
        <taxon>Libellulidae</taxon>
        <taxon>Ladona</taxon>
    </lineage>
</organism>
<gene>
    <name evidence="2" type="ORF">J437_LFUL003191</name>
</gene>
<keyword evidence="3" id="KW-1185">Reference proteome</keyword>
<feature type="domain" description="GST C-terminal" evidence="1">
    <location>
        <begin position="1"/>
        <end position="99"/>
    </location>
</feature>
<comment type="caution">
    <text evidence="2">The sequence shown here is derived from an EMBL/GenBank/DDBJ whole genome shotgun (WGS) entry which is preliminary data.</text>
</comment>
<name>A0A8K0JY02_LADFU</name>
<evidence type="ECO:0000313" key="3">
    <source>
        <dbReference type="Proteomes" id="UP000792457"/>
    </source>
</evidence>
<dbReference type="FunFam" id="1.20.1050.10:FF:000007">
    <property type="entry name" value="Glutathione S-transferase 1-1"/>
    <property type="match status" value="1"/>
</dbReference>
<protein>
    <recommendedName>
        <fullName evidence="1">GST C-terminal domain-containing protein</fullName>
    </recommendedName>
</protein>
<dbReference type="InterPro" id="IPR036282">
    <property type="entry name" value="Glutathione-S-Trfase_C_sf"/>
</dbReference>
<dbReference type="Proteomes" id="UP000792457">
    <property type="component" value="Unassembled WGS sequence"/>
</dbReference>
<dbReference type="PANTHER" id="PTHR43969">
    <property type="entry name" value="GLUTATHIONE S TRANSFERASE D10, ISOFORM A-RELATED"/>
    <property type="match status" value="1"/>
</dbReference>
<reference evidence="2" key="2">
    <citation type="submission" date="2017-10" db="EMBL/GenBank/DDBJ databases">
        <title>Ladona fulva Genome sequencing and assembly.</title>
        <authorList>
            <person name="Murali S."/>
            <person name="Richards S."/>
            <person name="Bandaranaike D."/>
            <person name="Bellair M."/>
            <person name="Blankenburg K."/>
            <person name="Chao H."/>
            <person name="Dinh H."/>
            <person name="Doddapaneni H."/>
            <person name="Dugan-Rocha S."/>
            <person name="Elkadiri S."/>
            <person name="Gnanaolivu R."/>
            <person name="Hernandez B."/>
            <person name="Skinner E."/>
            <person name="Javaid M."/>
            <person name="Lee S."/>
            <person name="Li M."/>
            <person name="Ming W."/>
            <person name="Munidasa M."/>
            <person name="Muniz J."/>
            <person name="Nguyen L."/>
            <person name="Hughes D."/>
            <person name="Osuji N."/>
            <person name="Pu L.-L."/>
            <person name="Puazo M."/>
            <person name="Qu C."/>
            <person name="Quiroz J."/>
            <person name="Raj R."/>
            <person name="Weissenberger G."/>
            <person name="Xin Y."/>
            <person name="Zou X."/>
            <person name="Han Y."/>
            <person name="Worley K."/>
            <person name="Muzny D."/>
            <person name="Gibbs R."/>
        </authorList>
    </citation>
    <scope>NUCLEOTIDE SEQUENCE</scope>
    <source>
        <strain evidence="2">Sampled in the wild</strain>
    </source>
</reference>
<proteinExistence type="predicted"/>
<dbReference type="Gene3D" id="1.20.1050.10">
    <property type="match status" value="1"/>
</dbReference>
<dbReference type="InterPro" id="IPR010987">
    <property type="entry name" value="Glutathione-S-Trfase_C-like"/>
</dbReference>
<dbReference type="PANTHER" id="PTHR43969:SF9">
    <property type="entry name" value="GLUTATHIONE S TRANSFERASE D10, ISOFORM A-RELATED"/>
    <property type="match status" value="1"/>
</dbReference>
<dbReference type="PROSITE" id="PS50405">
    <property type="entry name" value="GST_CTER"/>
    <property type="match status" value="1"/>
</dbReference>
<dbReference type="EMBL" id="KZ308197">
    <property type="protein sequence ID" value="KAG8224468.1"/>
    <property type="molecule type" value="Genomic_DNA"/>
</dbReference>
<dbReference type="AlphaFoldDB" id="A0A8K0JY02"/>
<dbReference type="SUPFAM" id="SSF47616">
    <property type="entry name" value="GST C-terminal domain-like"/>
    <property type="match status" value="1"/>
</dbReference>
<evidence type="ECO:0000313" key="2">
    <source>
        <dbReference type="EMBL" id="KAG8224468.1"/>
    </source>
</evidence>
<reference evidence="2" key="1">
    <citation type="submission" date="2013-04" db="EMBL/GenBank/DDBJ databases">
        <authorList>
            <person name="Qu J."/>
            <person name="Murali S.C."/>
            <person name="Bandaranaike D."/>
            <person name="Bellair M."/>
            <person name="Blankenburg K."/>
            <person name="Chao H."/>
            <person name="Dinh H."/>
            <person name="Doddapaneni H."/>
            <person name="Downs B."/>
            <person name="Dugan-Rocha S."/>
            <person name="Elkadiri S."/>
            <person name="Gnanaolivu R.D."/>
            <person name="Hernandez B."/>
            <person name="Javaid M."/>
            <person name="Jayaseelan J.C."/>
            <person name="Lee S."/>
            <person name="Li M."/>
            <person name="Ming W."/>
            <person name="Munidasa M."/>
            <person name="Muniz J."/>
            <person name="Nguyen L."/>
            <person name="Ongeri F."/>
            <person name="Osuji N."/>
            <person name="Pu L.-L."/>
            <person name="Puazo M."/>
            <person name="Qu C."/>
            <person name="Quiroz J."/>
            <person name="Raj R."/>
            <person name="Weissenberger G."/>
            <person name="Xin Y."/>
            <person name="Zou X."/>
            <person name="Han Y."/>
            <person name="Richards S."/>
            <person name="Worley K."/>
            <person name="Muzny D."/>
            <person name="Gibbs R."/>
        </authorList>
    </citation>
    <scope>NUCLEOTIDE SEQUENCE</scope>
    <source>
        <strain evidence="2">Sampled in the wild</strain>
    </source>
</reference>
<dbReference type="CDD" id="cd03177">
    <property type="entry name" value="GST_C_Delta_Epsilon"/>
    <property type="match status" value="1"/>
</dbReference>
<dbReference type="GO" id="GO:0004364">
    <property type="term" value="F:glutathione transferase activity"/>
    <property type="evidence" value="ECO:0007669"/>
    <property type="project" value="TreeGrafter"/>
</dbReference>
<sequence length="106" mass="12043">MLPQLMSGESPEHQKANALKQNLDYLDIYLEESPYAAGESLTIADLSILASVTHLEAVDFRYEGYTHVSAWAKKLKAELPYYNACNKEGIEVFQKWAKSRMSTKKK</sequence>